<organism evidence="2 3">
    <name type="scientific">Adlercreutzia equolifaciens subsp. celatus DSM 18785</name>
    <dbReference type="NCBI Taxonomy" id="1121021"/>
    <lineage>
        <taxon>Bacteria</taxon>
        <taxon>Bacillati</taxon>
        <taxon>Actinomycetota</taxon>
        <taxon>Coriobacteriia</taxon>
        <taxon>Eggerthellales</taxon>
        <taxon>Eggerthellaceae</taxon>
        <taxon>Adlercreutzia</taxon>
    </lineage>
</organism>
<feature type="compositionally biased region" description="Pro residues" evidence="1">
    <location>
        <begin position="49"/>
        <end position="59"/>
    </location>
</feature>
<feature type="compositionally biased region" description="Basic residues" evidence="1">
    <location>
        <begin position="19"/>
        <end position="48"/>
    </location>
</feature>
<gene>
    <name evidence="2" type="ORF">DMP10_06510</name>
</gene>
<protein>
    <submittedName>
        <fullName evidence="2">Uncharacterized protein</fullName>
    </submittedName>
</protein>
<keyword evidence="3" id="KW-1185">Reference proteome</keyword>
<evidence type="ECO:0000313" key="3">
    <source>
        <dbReference type="Proteomes" id="UP000278327"/>
    </source>
</evidence>
<comment type="caution">
    <text evidence="2">The sequence shown here is derived from an EMBL/GenBank/DDBJ whole genome shotgun (WGS) entry which is preliminary data.</text>
</comment>
<evidence type="ECO:0000313" key="2">
    <source>
        <dbReference type="EMBL" id="RNL37910.1"/>
    </source>
</evidence>
<dbReference type="EMBL" id="QICA01000009">
    <property type="protein sequence ID" value="RNL37910.1"/>
    <property type="molecule type" value="Genomic_DNA"/>
</dbReference>
<dbReference type="Proteomes" id="UP000278327">
    <property type="component" value="Unassembled WGS sequence"/>
</dbReference>
<dbReference type="AlphaFoldDB" id="A0A3N0ATI2"/>
<proteinExistence type="predicted"/>
<evidence type="ECO:0000256" key="1">
    <source>
        <dbReference type="SAM" id="MobiDB-lite"/>
    </source>
</evidence>
<feature type="region of interest" description="Disordered" evidence="1">
    <location>
        <begin position="1"/>
        <end position="59"/>
    </location>
</feature>
<reference evidence="2 3" key="1">
    <citation type="journal article" date="2019" name="Microbiol. Resour. Announc.">
        <title>Draft Genome Sequences of Type Strains of Gordonibacter faecihominis, Paraeggerthella hongkongensis, Parvibacter caecicola,Slackia equolifaciens, Slackia faecicanis, and Slackia isoflavoniconvertens.</title>
        <authorList>
            <person name="Danylec N."/>
            <person name="Stoll D.A."/>
            <person name="Dotsch A."/>
            <person name="Huch M."/>
        </authorList>
    </citation>
    <scope>NUCLEOTIDE SEQUENCE [LARGE SCALE GENOMIC DNA]</scope>
    <source>
        <strain evidence="2 3">DSM 18785</strain>
    </source>
</reference>
<name>A0A3N0ATI2_9ACTN</name>
<accession>A0A3N0ATI2</accession>
<sequence>MGRRRGRPNTQGLHGVGGLRRRPGRPGRPHRPRRRPALPHHHPRRHPPRVLPPVPGVVL</sequence>